<feature type="compositionally biased region" description="Polar residues" evidence="1">
    <location>
        <begin position="214"/>
        <end position="226"/>
    </location>
</feature>
<accession>A0A4Y9Y546</accession>
<dbReference type="InterPro" id="IPR015943">
    <property type="entry name" value="WD40/YVTN_repeat-like_dom_sf"/>
</dbReference>
<feature type="compositionally biased region" description="Polar residues" evidence="1">
    <location>
        <begin position="179"/>
        <end position="194"/>
    </location>
</feature>
<evidence type="ECO:0000313" key="3">
    <source>
        <dbReference type="Proteomes" id="UP000298327"/>
    </source>
</evidence>
<dbReference type="STRING" id="205917.A0A4Y9Y546"/>
<protein>
    <submittedName>
        <fullName evidence="2">Uncharacterized protein</fullName>
    </submittedName>
</protein>
<reference evidence="2 3" key="1">
    <citation type="submission" date="2019-02" db="EMBL/GenBank/DDBJ databases">
        <title>Genome sequencing of the rare red list fungi Dentipellis fragilis.</title>
        <authorList>
            <person name="Buettner E."/>
            <person name="Kellner H."/>
        </authorList>
    </citation>
    <scope>NUCLEOTIDE SEQUENCE [LARGE SCALE GENOMIC DNA]</scope>
    <source>
        <strain evidence="2 3">DSM 105465</strain>
    </source>
</reference>
<dbReference type="OrthoDB" id="2796466at2759"/>
<dbReference type="InterPro" id="IPR011047">
    <property type="entry name" value="Quinoprotein_ADH-like_sf"/>
</dbReference>
<dbReference type="EMBL" id="SEOQ01000873">
    <property type="protein sequence ID" value="TFY55929.1"/>
    <property type="molecule type" value="Genomic_DNA"/>
</dbReference>
<evidence type="ECO:0000313" key="2">
    <source>
        <dbReference type="EMBL" id="TFY55929.1"/>
    </source>
</evidence>
<dbReference type="SUPFAM" id="SSF50998">
    <property type="entry name" value="Quinoprotein alcohol dehydrogenase-like"/>
    <property type="match status" value="1"/>
</dbReference>
<proteinExistence type="predicted"/>
<feature type="region of interest" description="Disordered" evidence="1">
    <location>
        <begin position="145"/>
        <end position="230"/>
    </location>
</feature>
<keyword evidence="3" id="KW-1185">Reference proteome</keyword>
<evidence type="ECO:0000256" key="1">
    <source>
        <dbReference type="SAM" id="MobiDB-lite"/>
    </source>
</evidence>
<organism evidence="2 3">
    <name type="scientific">Dentipellis fragilis</name>
    <dbReference type="NCBI Taxonomy" id="205917"/>
    <lineage>
        <taxon>Eukaryota</taxon>
        <taxon>Fungi</taxon>
        <taxon>Dikarya</taxon>
        <taxon>Basidiomycota</taxon>
        <taxon>Agaricomycotina</taxon>
        <taxon>Agaricomycetes</taxon>
        <taxon>Russulales</taxon>
        <taxon>Hericiaceae</taxon>
        <taxon>Dentipellis</taxon>
    </lineage>
</organism>
<name>A0A4Y9Y546_9AGAM</name>
<dbReference type="AlphaFoldDB" id="A0A4Y9Y546"/>
<sequence length="665" mass="72986">MLDHLRVDGMSEDDSDVQSDVEDNWGYPPDIPVYRILRKHWRSPRVTAWLHAVDIFYPEYLQARPKQQRKQRPTNVHICVESSHYVSADRDPVVGDLPIDAYSDTWLRRLNAFEMQKFMIREDKTFGFKHNQETKRYIYALAQKRASGGTKKRNNQSHSQARREAGGSGFQPGPSGSQARPSGSQADGSGSQLGRSHARPNGSQPSAGGYPPSFSGSHTHPNDNQPGGSGFLPGHVGNLQCFGQILPTPCEVGSVKLAGTVVLHYAAFMSSGRSLVVAYFEHGIFIWSLSSRSVKRVIVPVHSRIGQAALSTKEKLIAVSNLCNGFDVYRIIDGIHLHHFPTTVTPNCILPVLFVHDDHSLLCGSACGFVTIYDIKSQSLQQVLHHPGGGIISAMAYHKSAHQLIGTGSAETKDSTAVRLWRFSTVAPGNRVHWTQFVQIFKLFFIANGPVWEKYHTTTSMNENGMKPCFSCFQSPTDTAQSGAIVENKSLFVNVDGAGRRTFSATSVHPLPSFHHSNILPPNSLLTAMLLDSGHGGGRRDLQGGTVQAIFYIGCWVTRRPRECSAPRSSSSCVIPKDLPAELSMAMHEPCFEGLASRPSASPTGLLCITMNGEDAHLLQKATHLSGGREVHESRRQIRPSASQHLERLQDNAGVVLVSPKVLVQ</sequence>
<dbReference type="Proteomes" id="UP000298327">
    <property type="component" value="Unassembled WGS sequence"/>
</dbReference>
<gene>
    <name evidence="2" type="ORF">EVG20_g9135</name>
</gene>
<feature type="compositionally biased region" description="Acidic residues" evidence="1">
    <location>
        <begin position="10"/>
        <end position="22"/>
    </location>
</feature>
<comment type="caution">
    <text evidence="2">The sequence shown here is derived from an EMBL/GenBank/DDBJ whole genome shotgun (WGS) entry which is preliminary data.</text>
</comment>
<feature type="region of interest" description="Disordered" evidence="1">
    <location>
        <begin position="1"/>
        <end position="22"/>
    </location>
</feature>
<dbReference type="Gene3D" id="2.130.10.10">
    <property type="entry name" value="YVTN repeat-like/Quinoprotein amine dehydrogenase"/>
    <property type="match status" value="1"/>
</dbReference>